<name>A0A370DEJ0_9GAMM</name>
<accession>A0A370DEJ0</accession>
<proteinExistence type="predicted"/>
<dbReference type="Pfam" id="PF07793">
    <property type="entry name" value="DUF1631"/>
    <property type="match status" value="2"/>
</dbReference>
<reference evidence="1 2" key="1">
    <citation type="journal article" date="2018" name="ISME J.">
        <title>Endosymbiont genomes yield clues of tubeworm success.</title>
        <authorList>
            <person name="Li Y."/>
            <person name="Liles M.R."/>
            <person name="Halanych K.M."/>
        </authorList>
    </citation>
    <scope>NUCLEOTIDE SEQUENCE [LARGE SCALE GENOMIC DNA]</scope>
    <source>
        <strain evidence="1">A1464</strain>
    </source>
</reference>
<dbReference type="Proteomes" id="UP000254266">
    <property type="component" value="Unassembled WGS sequence"/>
</dbReference>
<dbReference type="AlphaFoldDB" id="A0A370DEJ0"/>
<evidence type="ECO:0000313" key="1">
    <source>
        <dbReference type="EMBL" id="RDH82794.1"/>
    </source>
</evidence>
<evidence type="ECO:0000313" key="2">
    <source>
        <dbReference type="Proteomes" id="UP000254266"/>
    </source>
</evidence>
<organism evidence="1 2">
    <name type="scientific">endosymbiont of Galathealinum brachiosum</name>
    <dbReference type="NCBI Taxonomy" id="2200906"/>
    <lineage>
        <taxon>Bacteria</taxon>
        <taxon>Pseudomonadati</taxon>
        <taxon>Pseudomonadota</taxon>
        <taxon>Gammaproteobacteria</taxon>
        <taxon>sulfur-oxidizing symbionts</taxon>
    </lineage>
</organism>
<keyword evidence="2" id="KW-1185">Reference proteome</keyword>
<dbReference type="EMBL" id="QFXC01000011">
    <property type="protein sequence ID" value="RDH82794.1"/>
    <property type="molecule type" value="Genomic_DNA"/>
</dbReference>
<comment type="caution">
    <text evidence="1">The sequence shown here is derived from an EMBL/GenBank/DDBJ whole genome shotgun (WGS) entry which is preliminary data.</text>
</comment>
<protein>
    <submittedName>
        <fullName evidence="1">Uncharacterized protein</fullName>
    </submittedName>
</protein>
<sequence>MTEKNSELIERLFNTVSCDPTMPADLKISLLRLQLPMHKISLSDSNFSNNPKHPARRTLFIAKKLSALSKNNTSIIRKIDIILSELHVPAPDVNKFSIANIQLKKLITLLQTSRDNQTLTSKKILNNKIKSCILNHDIPKPCQGLILKLWPIALFKLLKSHGETSAQWINAINMYKELLSSIQPLADTNQYIHIKENYMNIARSNNNMLLLYHQEDKVETEIKSLIGHYNTILKTSSFSSDKTSGNTQKSPLSNSCSLPPSIKPGIWCEIYIDDVTPPRRLRLSLIKLDSDVLIFVNRNGIKKLEKNLNEFVEELNRGLSKVYKHDNLFTKPSSKTQFQKIG</sequence>
<dbReference type="InterPro" id="IPR012434">
    <property type="entry name" value="DUF1631"/>
</dbReference>
<gene>
    <name evidence="1" type="ORF">DIZ80_11000</name>
</gene>